<accession>A0A8S2E048</accession>
<dbReference type="InterPro" id="IPR036397">
    <property type="entry name" value="RNaseH_sf"/>
</dbReference>
<evidence type="ECO:0000259" key="4">
    <source>
        <dbReference type="PROSITE" id="PS50089"/>
    </source>
</evidence>
<feature type="domain" description="RING-type" evidence="4">
    <location>
        <begin position="228"/>
        <end position="266"/>
    </location>
</feature>
<dbReference type="SUPFAM" id="SSF49599">
    <property type="entry name" value="TRAF domain-like"/>
    <property type="match status" value="1"/>
</dbReference>
<dbReference type="SUPFAM" id="SSF57850">
    <property type="entry name" value="RING/U-box"/>
    <property type="match status" value="1"/>
</dbReference>
<keyword evidence="1 3" id="KW-0479">Metal-binding</keyword>
<evidence type="ECO:0000256" key="1">
    <source>
        <dbReference type="ARBA" id="ARBA00022771"/>
    </source>
</evidence>
<name>A0A8S2E048_9BILA</name>
<dbReference type="Proteomes" id="UP000677228">
    <property type="component" value="Unassembled WGS sequence"/>
</dbReference>
<organism evidence="5 7">
    <name type="scientific">Didymodactylos carnosus</name>
    <dbReference type="NCBI Taxonomy" id="1234261"/>
    <lineage>
        <taxon>Eukaryota</taxon>
        <taxon>Metazoa</taxon>
        <taxon>Spiralia</taxon>
        <taxon>Gnathifera</taxon>
        <taxon>Rotifera</taxon>
        <taxon>Eurotatoria</taxon>
        <taxon>Bdelloidea</taxon>
        <taxon>Philodinida</taxon>
        <taxon>Philodinidae</taxon>
        <taxon>Didymodactylos</taxon>
    </lineage>
</organism>
<dbReference type="Proteomes" id="UP000682733">
    <property type="component" value="Unassembled WGS sequence"/>
</dbReference>
<dbReference type="Gene3D" id="3.30.420.10">
    <property type="entry name" value="Ribonuclease H-like superfamily/Ribonuclease H"/>
    <property type="match status" value="1"/>
</dbReference>
<evidence type="ECO:0000313" key="5">
    <source>
        <dbReference type="EMBL" id="CAF1098512.1"/>
    </source>
</evidence>
<keyword evidence="1 3" id="KW-0863">Zinc-finger</keyword>
<evidence type="ECO:0000256" key="3">
    <source>
        <dbReference type="PROSITE-ProRule" id="PRU00175"/>
    </source>
</evidence>
<gene>
    <name evidence="5" type="ORF">OVA965_LOCUS19175</name>
    <name evidence="6" type="ORF">TMI583_LOCUS19188</name>
</gene>
<dbReference type="PANTHER" id="PTHR10131:SF94">
    <property type="entry name" value="TNF RECEPTOR-ASSOCIATED FACTOR 4"/>
    <property type="match status" value="1"/>
</dbReference>
<dbReference type="EMBL" id="CAJNOK010009794">
    <property type="protein sequence ID" value="CAF1098512.1"/>
    <property type="molecule type" value="Genomic_DNA"/>
</dbReference>
<evidence type="ECO:0000313" key="7">
    <source>
        <dbReference type="Proteomes" id="UP000677228"/>
    </source>
</evidence>
<evidence type="ECO:0000256" key="2">
    <source>
        <dbReference type="ARBA" id="ARBA00022833"/>
    </source>
</evidence>
<dbReference type="GO" id="GO:0008270">
    <property type="term" value="F:zinc ion binding"/>
    <property type="evidence" value="ECO:0007669"/>
    <property type="project" value="UniProtKB-KW"/>
</dbReference>
<dbReference type="InterPro" id="IPR013083">
    <property type="entry name" value="Znf_RING/FYVE/PHD"/>
</dbReference>
<dbReference type="InterPro" id="IPR001841">
    <property type="entry name" value="Znf_RING"/>
</dbReference>
<dbReference type="AlphaFoldDB" id="A0A8S2E048"/>
<protein>
    <recommendedName>
        <fullName evidence="4">RING-type domain-containing protein</fullName>
    </recommendedName>
</protein>
<evidence type="ECO:0000313" key="6">
    <source>
        <dbReference type="EMBL" id="CAF3859961.1"/>
    </source>
</evidence>
<keyword evidence="2" id="KW-0862">Zinc</keyword>
<reference evidence="5" key="1">
    <citation type="submission" date="2021-02" db="EMBL/GenBank/DDBJ databases">
        <authorList>
            <person name="Nowell W R."/>
        </authorList>
    </citation>
    <scope>NUCLEOTIDE SEQUENCE</scope>
</reference>
<proteinExistence type="predicted"/>
<dbReference type="GO" id="GO:0003676">
    <property type="term" value="F:nucleic acid binding"/>
    <property type="evidence" value="ECO:0007669"/>
    <property type="project" value="InterPro"/>
</dbReference>
<dbReference type="PROSITE" id="PS50089">
    <property type="entry name" value="ZF_RING_2"/>
    <property type="match status" value="1"/>
</dbReference>
<dbReference type="PANTHER" id="PTHR10131">
    <property type="entry name" value="TNF RECEPTOR ASSOCIATED FACTOR"/>
    <property type="match status" value="1"/>
</dbReference>
<dbReference type="EMBL" id="CAJOBA010009814">
    <property type="protein sequence ID" value="CAF3859961.1"/>
    <property type="molecule type" value="Genomic_DNA"/>
</dbReference>
<comment type="caution">
    <text evidence="5">The sequence shown here is derived from an EMBL/GenBank/DDBJ whole genome shotgun (WGS) entry which is preliminary data.</text>
</comment>
<sequence length="518" mass="60777">MAQITRRLNNNSEISQRNFGVHYNIAHTTIERNLMQRTSIRPRKRIKAPKYVKDQEKRAQKNCGVLYRQIPKDCFIVMDDEKYFGLSGADIPGNAFFYTNDASTTPPNVKYKQYQKFEPKLLVWLAISAKGCSKLYIYISKNAVNGETYLKQRIQRRLLPPNVPQTRPTENLWGTLKQMVYTNNYEAKNLNQLARRIRKMIKELDENMLKNMMLGWVQDDINKDVALCSICHHLLWKPVTCNICKNSFCYQCIHQRVNDEQTNSCPFGCEYEEQQCSSVILASLSKLQIECSYKSYGCSAIVSYDILEDHEQNCDYRQYQKQHYDVQQHLQECAEIVLKCQECSTLYQREDMKQQQHTKIQCLRQQMLSMQNIMEQTAKLQQATFSSILQKQQQQLNAIDENLKVQHNLSEQKLNFVVDKQQQLQTRGDNTDQKIDTIILKQQQQVKLLYDTIEQGLKTQQDSTEQKISTNSDKQQQQLHAIESKFDETISGGIQNLKEQMNGMRNYRILFLCLEKRM</sequence>
<dbReference type="Gene3D" id="3.30.40.10">
    <property type="entry name" value="Zinc/RING finger domain, C3HC4 (zinc finger)"/>
    <property type="match status" value="2"/>
</dbReference>